<accession>A0A7W9NI21</accession>
<dbReference type="CDD" id="cd00090">
    <property type="entry name" value="HTH_ARSR"/>
    <property type="match status" value="1"/>
</dbReference>
<comment type="caution">
    <text evidence="5">The sequence shown here is derived from an EMBL/GenBank/DDBJ whole genome shotgun (WGS) entry which is preliminary data.</text>
</comment>
<dbReference type="Proteomes" id="UP000585638">
    <property type="component" value="Unassembled WGS sequence"/>
</dbReference>
<dbReference type="Pfam" id="PF13412">
    <property type="entry name" value="HTH_24"/>
    <property type="match status" value="1"/>
</dbReference>
<keyword evidence="1" id="KW-0805">Transcription regulation</keyword>
<proteinExistence type="predicted"/>
<protein>
    <submittedName>
        <fullName evidence="5">DNA-binding Lrp family transcriptional regulator</fullName>
    </submittedName>
</protein>
<dbReference type="PANTHER" id="PTHR30154:SF54">
    <property type="entry name" value="POSSIBLE TRANSCRIPTIONAL REGULATORY PROTEIN (PROBABLY LRP_ASNC-FAMILY)"/>
    <property type="match status" value="1"/>
</dbReference>
<dbReference type="InterPro" id="IPR019888">
    <property type="entry name" value="Tscrpt_reg_AsnC-like"/>
</dbReference>
<keyword evidence="2 5" id="KW-0238">DNA-binding</keyword>
<dbReference type="InterPro" id="IPR036390">
    <property type="entry name" value="WH_DNA-bd_sf"/>
</dbReference>
<sequence>MADSVRLDPVDLAILRELQNDARISNKELAAVVGIAPSTCLDRVARLRSAGVIVGTVLRVDATALGRPLQALLFIRVQPHRGVLEPFVKHALAQPETRAVFHLTGPDDFMVHVAATSAADLQRLVLDEFTARPEVALVHTTLIFQQWDGGPLLPPTTSG</sequence>
<dbReference type="RefSeq" id="WP_184864713.1">
    <property type="nucleotide sequence ID" value="NZ_BAAAWY010000018.1"/>
</dbReference>
<reference evidence="5 6" key="1">
    <citation type="submission" date="2020-08" db="EMBL/GenBank/DDBJ databases">
        <title>Sequencing the genomes of 1000 actinobacteria strains.</title>
        <authorList>
            <person name="Klenk H.-P."/>
        </authorList>
    </citation>
    <scope>NUCLEOTIDE SEQUENCE [LARGE SCALE GENOMIC DNA]</scope>
    <source>
        <strain evidence="5 6">DSM 43851</strain>
    </source>
</reference>
<gene>
    <name evidence="5" type="ORF">BJ998_004616</name>
</gene>
<evidence type="ECO:0000256" key="2">
    <source>
        <dbReference type="ARBA" id="ARBA00023125"/>
    </source>
</evidence>
<dbReference type="PROSITE" id="PS50956">
    <property type="entry name" value="HTH_ASNC_2"/>
    <property type="match status" value="1"/>
</dbReference>
<dbReference type="PANTHER" id="PTHR30154">
    <property type="entry name" value="LEUCINE-RESPONSIVE REGULATORY PROTEIN"/>
    <property type="match status" value="1"/>
</dbReference>
<dbReference type="InterPro" id="IPR036388">
    <property type="entry name" value="WH-like_DNA-bd_sf"/>
</dbReference>
<dbReference type="GO" id="GO:0043565">
    <property type="term" value="F:sequence-specific DNA binding"/>
    <property type="evidence" value="ECO:0007669"/>
    <property type="project" value="InterPro"/>
</dbReference>
<dbReference type="Gene3D" id="3.30.70.920">
    <property type="match status" value="1"/>
</dbReference>
<dbReference type="InterPro" id="IPR019887">
    <property type="entry name" value="Tscrpt_reg_AsnC/Lrp_C"/>
</dbReference>
<evidence type="ECO:0000259" key="4">
    <source>
        <dbReference type="PROSITE" id="PS50956"/>
    </source>
</evidence>
<dbReference type="InterPro" id="IPR011991">
    <property type="entry name" value="ArsR-like_HTH"/>
</dbReference>
<evidence type="ECO:0000256" key="3">
    <source>
        <dbReference type="ARBA" id="ARBA00023163"/>
    </source>
</evidence>
<dbReference type="InterPro" id="IPR000485">
    <property type="entry name" value="AsnC-type_HTH_dom"/>
</dbReference>
<dbReference type="PRINTS" id="PR00033">
    <property type="entry name" value="HTHASNC"/>
</dbReference>
<dbReference type="GO" id="GO:0005829">
    <property type="term" value="C:cytosol"/>
    <property type="evidence" value="ECO:0007669"/>
    <property type="project" value="TreeGrafter"/>
</dbReference>
<dbReference type="Pfam" id="PF01037">
    <property type="entry name" value="AsnC_trans_reg"/>
    <property type="match status" value="1"/>
</dbReference>
<keyword evidence="3" id="KW-0804">Transcription</keyword>
<name>A0A7W9NI21_9PSEU</name>
<feature type="domain" description="HTH asnC-type" evidence="4">
    <location>
        <begin position="7"/>
        <end position="68"/>
    </location>
</feature>
<evidence type="ECO:0000313" key="5">
    <source>
        <dbReference type="EMBL" id="MBB5893420.1"/>
    </source>
</evidence>
<dbReference type="SUPFAM" id="SSF54909">
    <property type="entry name" value="Dimeric alpha+beta barrel"/>
    <property type="match status" value="1"/>
</dbReference>
<keyword evidence="6" id="KW-1185">Reference proteome</keyword>
<dbReference type="InterPro" id="IPR011008">
    <property type="entry name" value="Dimeric_a/b-barrel"/>
</dbReference>
<dbReference type="SUPFAM" id="SSF46785">
    <property type="entry name" value="Winged helix' DNA-binding domain"/>
    <property type="match status" value="1"/>
</dbReference>
<dbReference type="SMART" id="SM00344">
    <property type="entry name" value="HTH_ASNC"/>
    <property type="match status" value="1"/>
</dbReference>
<evidence type="ECO:0000256" key="1">
    <source>
        <dbReference type="ARBA" id="ARBA00023015"/>
    </source>
</evidence>
<dbReference type="AlphaFoldDB" id="A0A7W9NI21"/>
<dbReference type="EMBL" id="JACHIR010000001">
    <property type="protein sequence ID" value="MBB5893420.1"/>
    <property type="molecule type" value="Genomic_DNA"/>
</dbReference>
<dbReference type="GO" id="GO:0043200">
    <property type="term" value="P:response to amino acid"/>
    <property type="evidence" value="ECO:0007669"/>
    <property type="project" value="TreeGrafter"/>
</dbReference>
<organism evidence="5 6">
    <name type="scientific">Kutzneria kofuensis</name>
    <dbReference type="NCBI Taxonomy" id="103725"/>
    <lineage>
        <taxon>Bacteria</taxon>
        <taxon>Bacillati</taxon>
        <taxon>Actinomycetota</taxon>
        <taxon>Actinomycetes</taxon>
        <taxon>Pseudonocardiales</taxon>
        <taxon>Pseudonocardiaceae</taxon>
        <taxon>Kutzneria</taxon>
    </lineage>
</organism>
<evidence type="ECO:0000313" key="6">
    <source>
        <dbReference type="Proteomes" id="UP000585638"/>
    </source>
</evidence>
<dbReference type="Gene3D" id="1.10.10.10">
    <property type="entry name" value="Winged helix-like DNA-binding domain superfamily/Winged helix DNA-binding domain"/>
    <property type="match status" value="1"/>
</dbReference>